<protein>
    <submittedName>
        <fullName evidence="2">Ribonuclease E</fullName>
    </submittedName>
</protein>
<feature type="compositionally biased region" description="Basic residues" evidence="1">
    <location>
        <begin position="171"/>
        <end position="182"/>
    </location>
</feature>
<feature type="region of interest" description="Disordered" evidence="1">
    <location>
        <begin position="235"/>
        <end position="277"/>
    </location>
</feature>
<reference evidence="3" key="1">
    <citation type="submission" date="2017-01" db="EMBL/GenBank/DDBJ databases">
        <authorList>
            <person name="Varghese N."/>
            <person name="Submissions S."/>
        </authorList>
    </citation>
    <scope>NUCLEOTIDE SEQUENCE [LARGE SCALE GENOMIC DNA]</scope>
    <source>
        <strain evidence="3">ATCC 12950</strain>
    </source>
</reference>
<feature type="compositionally biased region" description="Basic residues" evidence="1">
    <location>
        <begin position="154"/>
        <end position="164"/>
    </location>
</feature>
<feature type="compositionally biased region" description="Basic residues" evidence="1">
    <location>
        <begin position="202"/>
        <end position="213"/>
    </location>
</feature>
<evidence type="ECO:0000313" key="3">
    <source>
        <dbReference type="Proteomes" id="UP000186096"/>
    </source>
</evidence>
<sequence>MRVEPARPGCPAAGTLMWRLSPGKRIRREFGPARDRASEAGFLAGRTGSGESSGKWGDVAVARRGGRTAAYRRRGGRRGGRRRSHGAVRSGRRGRHGERESVRILRPRPTRAEGGYGMRSQARACARFGHPRREEGEEAAVRAAGRPHDGRPGRTGRGHHHVRRAALAVGRRGRRRRRRRAAVRADECGGGRRAGPAGTRGSRTRVGRRRRAPRLGRCRMAFHDHAALAVRSGWPHRSVRPDRLVRRAGSHGPGRTRGGDRRAGAAGATRAGRAQGS</sequence>
<accession>A0A1N7E2V8</accession>
<evidence type="ECO:0000313" key="2">
    <source>
        <dbReference type="EMBL" id="SIR82381.1"/>
    </source>
</evidence>
<keyword evidence="3" id="KW-1185">Reference proteome</keyword>
<feature type="compositionally biased region" description="Low complexity" evidence="1">
    <location>
        <begin position="264"/>
        <end position="277"/>
    </location>
</feature>
<organism evidence="2 3">
    <name type="scientific">Microbispora rosea</name>
    <dbReference type="NCBI Taxonomy" id="58117"/>
    <lineage>
        <taxon>Bacteria</taxon>
        <taxon>Bacillati</taxon>
        <taxon>Actinomycetota</taxon>
        <taxon>Actinomycetes</taxon>
        <taxon>Streptosporangiales</taxon>
        <taxon>Streptosporangiaceae</taxon>
        <taxon>Microbispora</taxon>
    </lineage>
</organism>
<dbReference type="AlphaFoldDB" id="A0A1N7E2V8"/>
<feature type="region of interest" description="Disordered" evidence="1">
    <location>
        <begin position="130"/>
        <end position="213"/>
    </location>
</feature>
<name>A0A1N7E2V8_9ACTN</name>
<feature type="compositionally biased region" description="Basic residues" evidence="1">
    <location>
        <begin position="71"/>
        <end position="96"/>
    </location>
</feature>
<proteinExistence type="predicted"/>
<evidence type="ECO:0000256" key="1">
    <source>
        <dbReference type="SAM" id="MobiDB-lite"/>
    </source>
</evidence>
<dbReference type="STRING" id="58117.SAMN05421833_116112"/>
<dbReference type="EMBL" id="FTNI01000016">
    <property type="protein sequence ID" value="SIR82381.1"/>
    <property type="molecule type" value="Genomic_DNA"/>
</dbReference>
<gene>
    <name evidence="2" type="ORF">SAMN05421833_116112</name>
</gene>
<dbReference type="Proteomes" id="UP000186096">
    <property type="component" value="Unassembled WGS sequence"/>
</dbReference>
<feature type="region of interest" description="Disordered" evidence="1">
    <location>
        <begin position="71"/>
        <end position="100"/>
    </location>
</feature>